<comment type="similarity">
    <text evidence="2">Belongs to the G-protein coupled receptor 2 family.</text>
</comment>
<dbReference type="STRING" id="80966.ENSAPOP00000011527"/>
<feature type="domain" description="G-protein coupled receptors family 2 profile 2" evidence="14">
    <location>
        <begin position="136"/>
        <end position="397"/>
    </location>
</feature>
<dbReference type="InterPro" id="IPR017983">
    <property type="entry name" value="GPCR_2_secretin-like_CS"/>
</dbReference>
<evidence type="ECO:0000256" key="4">
    <source>
        <dbReference type="ARBA" id="ARBA00022692"/>
    </source>
</evidence>
<evidence type="ECO:0000256" key="7">
    <source>
        <dbReference type="ARBA" id="ARBA00023136"/>
    </source>
</evidence>
<comment type="subcellular location">
    <subcellularLocation>
        <location evidence="1">Cell membrane</location>
        <topology evidence="1">Multi-pass membrane protein</topology>
    </subcellularLocation>
</comment>
<dbReference type="GO" id="GO:0007188">
    <property type="term" value="P:adenylate cyclase-modulating G protein-coupled receptor signaling pathway"/>
    <property type="evidence" value="ECO:0007669"/>
    <property type="project" value="TreeGrafter"/>
</dbReference>
<keyword evidence="16" id="KW-1185">Reference proteome</keyword>
<evidence type="ECO:0000256" key="1">
    <source>
        <dbReference type="ARBA" id="ARBA00004651"/>
    </source>
</evidence>
<evidence type="ECO:0000256" key="6">
    <source>
        <dbReference type="ARBA" id="ARBA00023040"/>
    </source>
</evidence>
<dbReference type="PROSITE" id="PS50261">
    <property type="entry name" value="G_PROTEIN_RECEP_F2_4"/>
    <property type="match status" value="1"/>
</dbReference>
<evidence type="ECO:0000256" key="11">
    <source>
        <dbReference type="SAM" id="Phobius"/>
    </source>
</evidence>
<dbReference type="GO" id="GO:0007166">
    <property type="term" value="P:cell surface receptor signaling pathway"/>
    <property type="evidence" value="ECO:0007669"/>
    <property type="project" value="InterPro"/>
</dbReference>
<keyword evidence="9" id="KW-0325">Glycoprotein</keyword>
<protein>
    <submittedName>
        <fullName evidence="15">Gastric inhibitory polypeptide receptor</fullName>
    </submittedName>
</protein>
<accession>A0A3Q1F6G5</accession>
<keyword evidence="12" id="KW-0732">Signal</keyword>
<feature type="signal peptide" evidence="12">
    <location>
        <begin position="1"/>
        <end position="21"/>
    </location>
</feature>
<evidence type="ECO:0000256" key="8">
    <source>
        <dbReference type="ARBA" id="ARBA00023170"/>
    </source>
</evidence>
<dbReference type="PANTHER" id="PTHR45620">
    <property type="entry name" value="PDF RECEPTOR-LIKE PROTEIN-RELATED"/>
    <property type="match status" value="1"/>
</dbReference>
<keyword evidence="10" id="KW-0807">Transducer</keyword>
<keyword evidence="8" id="KW-0675">Receptor</keyword>
<dbReference type="GO" id="GO:0016519">
    <property type="term" value="F:gastric inhibitory peptide receptor activity"/>
    <property type="evidence" value="ECO:0007669"/>
    <property type="project" value="InterPro"/>
</dbReference>
<dbReference type="InterPro" id="IPR050332">
    <property type="entry name" value="GPCR_2"/>
</dbReference>
<dbReference type="SMART" id="SM00008">
    <property type="entry name" value="HormR"/>
    <property type="match status" value="1"/>
</dbReference>
<dbReference type="GO" id="GO:0005886">
    <property type="term" value="C:plasma membrane"/>
    <property type="evidence" value="ECO:0007669"/>
    <property type="project" value="UniProtKB-SubCell"/>
</dbReference>
<dbReference type="AlphaFoldDB" id="A0A3Q1F6G5"/>
<dbReference type="GO" id="GO:0008528">
    <property type="term" value="F:G protein-coupled peptide receptor activity"/>
    <property type="evidence" value="ECO:0007669"/>
    <property type="project" value="TreeGrafter"/>
</dbReference>
<dbReference type="InterPro" id="IPR036445">
    <property type="entry name" value="GPCR_2_extracell_dom_sf"/>
</dbReference>
<dbReference type="PROSITE" id="PS50227">
    <property type="entry name" value="G_PROTEIN_RECEP_F2_3"/>
    <property type="match status" value="1"/>
</dbReference>
<dbReference type="Pfam" id="PF02793">
    <property type="entry name" value="HRM"/>
    <property type="match status" value="1"/>
</dbReference>
<evidence type="ECO:0000256" key="5">
    <source>
        <dbReference type="ARBA" id="ARBA00022989"/>
    </source>
</evidence>
<feature type="chain" id="PRO_5018762585" evidence="12">
    <location>
        <begin position="22"/>
        <end position="444"/>
    </location>
</feature>
<dbReference type="CDD" id="cd15929">
    <property type="entry name" value="7tmB1_GlucagonR-like"/>
    <property type="match status" value="1"/>
</dbReference>
<evidence type="ECO:0000256" key="12">
    <source>
        <dbReference type="SAM" id="SignalP"/>
    </source>
</evidence>
<dbReference type="Proteomes" id="UP000257200">
    <property type="component" value="Unplaced"/>
</dbReference>
<proteinExistence type="inferred from homology"/>
<keyword evidence="4 11" id="KW-0812">Transmembrane</keyword>
<dbReference type="FunFam" id="1.20.1070.10:FF:000133">
    <property type="entry name" value="Glucagon receptor a"/>
    <property type="match status" value="1"/>
</dbReference>
<dbReference type="PANTHER" id="PTHR45620:SF5">
    <property type="entry name" value="GASTRIC INHIBITORY POLYPEPTIDE RECEPTOR"/>
    <property type="match status" value="1"/>
</dbReference>
<dbReference type="GeneTree" id="ENSGT00940000157969"/>
<evidence type="ECO:0000313" key="15">
    <source>
        <dbReference type="Ensembl" id="ENSAPOP00000011527.1"/>
    </source>
</evidence>
<feature type="transmembrane region" description="Helical" evidence="11">
    <location>
        <begin position="257"/>
        <end position="277"/>
    </location>
</feature>
<evidence type="ECO:0000256" key="2">
    <source>
        <dbReference type="ARBA" id="ARBA00005314"/>
    </source>
</evidence>
<dbReference type="InParanoid" id="A0A3Q1F6G5"/>
<name>A0A3Q1F6G5_9TELE</name>
<evidence type="ECO:0000256" key="10">
    <source>
        <dbReference type="ARBA" id="ARBA00023224"/>
    </source>
</evidence>
<dbReference type="PROSITE" id="PS00649">
    <property type="entry name" value="G_PROTEIN_RECEP_F2_1"/>
    <property type="match status" value="1"/>
</dbReference>
<dbReference type="PRINTS" id="PR00249">
    <property type="entry name" value="GPCRSECRETIN"/>
</dbReference>
<evidence type="ECO:0000313" key="16">
    <source>
        <dbReference type="Proteomes" id="UP000257200"/>
    </source>
</evidence>
<keyword evidence="7 11" id="KW-0472">Membrane</keyword>
<keyword evidence="3" id="KW-1003">Cell membrane</keyword>
<dbReference type="SUPFAM" id="SSF81321">
    <property type="entry name" value="Family A G protein-coupled receptor-like"/>
    <property type="match status" value="1"/>
</dbReference>
<evidence type="ECO:0000256" key="3">
    <source>
        <dbReference type="ARBA" id="ARBA00022475"/>
    </source>
</evidence>
<dbReference type="Pfam" id="PF00002">
    <property type="entry name" value="7tm_2"/>
    <property type="match status" value="1"/>
</dbReference>
<keyword evidence="6" id="KW-0297">G-protein coupled receptor</keyword>
<keyword evidence="5 11" id="KW-1133">Transmembrane helix</keyword>
<dbReference type="InterPro" id="IPR017981">
    <property type="entry name" value="GPCR_2-like_7TM"/>
</dbReference>
<reference evidence="15" key="1">
    <citation type="submission" date="2025-08" db="UniProtKB">
        <authorList>
            <consortium name="Ensembl"/>
        </authorList>
    </citation>
    <scope>IDENTIFICATION</scope>
</reference>
<dbReference type="Gene3D" id="4.10.1240.10">
    <property type="entry name" value="GPCR, family 2, extracellular hormone receptor domain"/>
    <property type="match status" value="1"/>
</dbReference>
<feature type="transmembrane region" description="Helical" evidence="11">
    <location>
        <begin position="340"/>
        <end position="361"/>
    </location>
</feature>
<dbReference type="InterPro" id="IPR000832">
    <property type="entry name" value="GPCR_2_secretin-like"/>
</dbReference>
<evidence type="ECO:0000259" key="13">
    <source>
        <dbReference type="PROSITE" id="PS50227"/>
    </source>
</evidence>
<dbReference type="PROSITE" id="PS00650">
    <property type="entry name" value="G_PROTEIN_RECEP_F2_2"/>
    <property type="match status" value="1"/>
</dbReference>
<dbReference type="PRINTS" id="PR01129">
    <property type="entry name" value="GIPRECEPTOR"/>
</dbReference>
<organism evidence="15 16">
    <name type="scientific">Acanthochromis polyacanthus</name>
    <name type="common">spiny chromis</name>
    <dbReference type="NCBI Taxonomy" id="80966"/>
    <lineage>
        <taxon>Eukaryota</taxon>
        <taxon>Metazoa</taxon>
        <taxon>Chordata</taxon>
        <taxon>Craniata</taxon>
        <taxon>Vertebrata</taxon>
        <taxon>Euteleostomi</taxon>
        <taxon>Actinopterygii</taxon>
        <taxon>Neopterygii</taxon>
        <taxon>Teleostei</taxon>
        <taxon>Neoteleostei</taxon>
        <taxon>Acanthomorphata</taxon>
        <taxon>Ovalentaria</taxon>
        <taxon>Pomacentridae</taxon>
        <taxon>Acanthochromis</taxon>
    </lineage>
</organism>
<dbReference type="Gene3D" id="1.20.1070.10">
    <property type="entry name" value="Rhodopsin 7-helix transmembrane proteins"/>
    <property type="match status" value="1"/>
</dbReference>
<dbReference type="InterPro" id="IPR001879">
    <property type="entry name" value="GPCR_2_extracellular_dom"/>
</dbReference>
<dbReference type="FunCoup" id="A0A3Q1F6G5">
    <property type="interactions" value="86"/>
</dbReference>
<reference evidence="15" key="2">
    <citation type="submission" date="2025-09" db="UniProtKB">
        <authorList>
            <consortium name="Ensembl"/>
        </authorList>
    </citation>
    <scope>IDENTIFICATION</scope>
</reference>
<dbReference type="GO" id="GO:0017046">
    <property type="term" value="F:peptide hormone binding"/>
    <property type="evidence" value="ECO:0007669"/>
    <property type="project" value="TreeGrafter"/>
</dbReference>
<feature type="transmembrane region" description="Helical" evidence="11">
    <location>
        <begin position="138"/>
        <end position="161"/>
    </location>
</feature>
<evidence type="ECO:0000259" key="14">
    <source>
        <dbReference type="PROSITE" id="PS50261"/>
    </source>
</evidence>
<sequence>MKASHALLILSLLYRIMSVSGKTIEEMVEDWNRYRNECLLQMSAEPRPKGVFCSRMFDEYACWTDGKPNSTVKVPCPWYLPWYDRVHSGFVLRECGPDGQWATSNSSPTWRDHSQCDTENNQQEVQEKQMLILVYFRVMYTVGYCASLVSLSLALIILLFFSKLHCTRNYIHTNLFASFILRAASILTRDALLSRNPPEFSDNGDIYEVFTNQEVFGCRVAQVLMQYCVGTNYFWLLVEGLYLHNLLVLVSSENRYFCGYLLIGWGTPVLFVVPWIIVRYLFDNTKCWEINENLANWWIIHIPIQLAIMVNFFFFIRIIHILVSKLKAHQMRLTDYKFRLAKSTLTLIPLLGIHEVVFAVLTEEHTGGVLHNINLFFQLFFNSFQGLFVAILYCFVNKEVQAEIRKAWQRWKLGMTNLDDLRKNVSNTPQVGATMSSNSQSLQL</sequence>
<feature type="transmembrane region" description="Helical" evidence="11">
    <location>
        <begin position="297"/>
        <end position="319"/>
    </location>
</feature>
<dbReference type="Ensembl" id="ENSAPOT00000031651.1">
    <property type="protein sequence ID" value="ENSAPOP00000011527.1"/>
    <property type="gene ID" value="ENSAPOG00000014092.1"/>
</dbReference>
<feature type="transmembrane region" description="Helical" evidence="11">
    <location>
        <begin position="373"/>
        <end position="396"/>
    </location>
</feature>
<dbReference type="InterPro" id="IPR001749">
    <property type="entry name" value="GPCR_2_GIP_rcpt"/>
</dbReference>
<feature type="domain" description="G-protein coupled receptors family 2 profile 1" evidence="13">
    <location>
        <begin position="37"/>
        <end position="120"/>
    </location>
</feature>
<dbReference type="SUPFAM" id="SSF111418">
    <property type="entry name" value="Hormone receptor domain"/>
    <property type="match status" value="1"/>
</dbReference>
<evidence type="ECO:0000256" key="9">
    <source>
        <dbReference type="ARBA" id="ARBA00023180"/>
    </source>
</evidence>